<dbReference type="EMBL" id="BMEV01000007">
    <property type="protein sequence ID" value="GGH70784.1"/>
    <property type="molecule type" value="Genomic_DNA"/>
</dbReference>
<dbReference type="Gene3D" id="2.40.260.10">
    <property type="entry name" value="Sortase"/>
    <property type="match status" value="1"/>
</dbReference>
<proteinExistence type="predicted"/>
<name>A0A8J2ZR82_9BACI</name>
<evidence type="ECO:0000313" key="2">
    <source>
        <dbReference type="Proteomes" id="UP000602050"/>
    </source>
</evidence>
<dbReference type="Proteomes" id="UP000602050">
    <property type="component" value="Unassembled WGS sequence"/>
</dbReference>
<gene>
    <name evidence="1" type="ORF">GCM10010978_06070</name>
</gene>
<dbReference type="AlphaFoldDB" id="A0A8J2ZR82"/>
<evidence type="ECO:0000313" key="1">
    <source>
        <dbReference type="EMBL" id="GGH70784.1"/>
    </source>
</evidence>
<accession>A0A8J2ZR82</accession>
<dbReference type="InterPro" id="IPR023365">
    <property type="entry name" value="Sortase_dom-sf"/>
</dbReference>
<reference evidence="1" key="2">
    <citation type="submission" date="2020-09" db="EMBL/GenBank/DDBJ databases">
        <authorList>
            <person name="Sun Q."/>
            <person name="Zhou Y."/>
        </authorList>
    </citation>
    <scope>NUCLEOTIDE SEQUENCE</scope>
    <source>
        <strain evidence="1">CGMCC 1.12360</strain>
    </source>
</reference>
<comment type="caution">
    <text evidence="1">The sequence shown here is derived from an EMBL/GenBank/DDBJ whole genome shotgun (WGS) entry which is preliminary data.</text>
</comment>
<reference evidence="1" key="1">
    <citation type="journal article" date="2014" name="Int. J. Syst. Evol. Microbiol.">
        <title>Complete genome sequence of Corynebacterium casei LMG S-19264T (=DSM 44701T), isolated from a smear-ripened cheese.</title>
        <authorList>
            <consortium name="US DOE Joint Genome Institute (JGI-PGF)"/>
            <person name="Walter F."/>
            <person name="Albersmeier A."/>
            <person name="Kalinowski J."/>
            <person name="Ruckert C."/>
        </authorList>
    </citation>
    <scope>NUCLEOTIDE SEQUENCE</scope>
    <source>
        <strain evidence="1">CGMCC 1.12360</strain>
    </source>
</reference>
<sequence>MEASYEAEIFAVYPKTTDFNYIQTDFGSDEEFEQNPGTFLIYTEVEVDADDVIVTLSTCDYEMDRLEGRFVVQAKLVKKE</sequence>
<organism evidence="1 2">
    <name type="scientific">Compostibacillus humi</name>
    <dbReference type="NCBI Taxonomy" id="1245525"/>
    <lineage>
        <taxon>Bacteria</taxon>
        <taxon>Bacillati</taxon>
        <taxon>Bacillota</taxon>
        <taxon>Bacilli</taxon>
        <taxon>Bacillales</taxon>
        <taxon>Bacillaceae</taxon>
        <taxon>Compostibacillus</taxon>
    </lineage>
</organism>
<protein>
    <submittedName>
        <fullName evidence="1">Uncharacterized protein</fullName>
    </submittedName>
</protein>
<dbReference type="SUPFAM" id="SSF63817">
    <property type="entry name" value="Sortase"/>
    <property type="match status" value="1"/>
</dbReference>
<keyword evidence="2" id="KW-1185">Reference proteome</keyword>